<dbReference type="AlphaFoldDB" id="A0A2I3NFF9"/>
<dbReference type="OMA" id="IMPSNPH"/>
<dbReference type="GO" id="GO:0005794">
    <property type="term" value="C:Golgi apparatus"/>
    <property type="evidence" value="ECO:0007669"/>
    <property type="project" value="TreeGrafter"/>
</dbReference>
<comment type="similarity">
    <text evidence="2">Belongs to the MS4A family.</text>
</comment>
<dbReference type="Ensembl" id="ENSPANT00000057183.2">
    <property type="protein sequence ID" value="ENSPANP00000046585.2"/>
    <property type="gene ID" value="ENSPANG00000014453.4"/>
</dbReference>
<comment type="subcellular location">
    <subcellularLocation>
        <location evidence="1">Membrane</location>
        <topology evidence="1">Multi-pass membrane protein</topology>
    </subcellularLocation>
</comment>
<dbReference type="Pfam" id="PF04103">
    <property type="entry name" value="CD20"/>
    <property type="match status" value="1"/>
</dbReference>
<gene>
    <name evidence="7" type="primary">MS4A4A</name>
</gene>
<feature type="transmembrane region" description="Helical" evidence="6">
    <location>
        <begin position="119"/>
        <end position="143"/>
    </location>
</feature>
<evidence type="ECO:0000256" key="3">
    <source>
        <dbReference type="ARBA" id="ARBA00022692"/>
    </source>
</evidence>
<evidence type="ECO:0000313" key="7">
    <source>
        <dbReference type="Ensembl" id="ENSPANP00000046585.2"/>
    </source>
</evidence>
<accession>A0A2I3NFF9</accession>
<evidence type="ECO:0000256" key="2">
    <source>
        <dbReference type="ARBA" id="ARBA00009565"/>
    </source>
</evidence>
<reference evidence="7" key="3">
    <citation type="submission" date="2025-09" db="UniProtKB">
        <authorList>
            <consortium name="Ensembl"/>
        </authorList>
    </citation>
    <scope>IDENTIFICATION</scope>
</reference>
<dbReference type="InterPro" id="IPR030417">
    <property type="entry name" value="MS4A"/>
</dbReference>
<sequence>MDGQGSPLGSLGLPCGASLQETPASLTDVDPESAPSTFSAAMTTMQGMEQAMPGAGPGVPQLGNMAVVHSHLWKGLQEKFLKGEPKVLGVVQILIALMSLSMGITMMCVAFSAYGHYPISVYIGYTIWGSVMFIISGSLSIAAGIRTTKGLVRGSLGMNITSSVLAVSAILINTISLAIYSFYHRYCNYYGNPNNCHGTVSILMGMDGMVLLLSVLEFCIAVSLSAFGCKAICCTPGGVVLILPSNSHMAEVAPLTPLNEV</sequence>
<proteinExistence type="inferred from homology"/>
<dbReference type="GO" id="GO:0005886">
    <property type="term" value="C:plasma membrane"/>
    <property type="evidence" value="ECO:0007669"/>
    <property type="project" value="TreeGrafter"/>
</dbReference>
<evidence type="ECO:0000256" key="6">
    <source>
        <dbReference type="SAM" id="Phobius"/>
    </source>
</evidence>
<evidence type="ECO:0000256" key="1">
    <source>
        <dbReference type="ARBA" id="ARBA00004141"/>
    </source>
</evidence>
<evidence type="ECO:0000313" key="8">
    <source>
        <dbReference type="Proteomes" id="UP000028761"/>
    </source>
</evidence>
<reference evidence="7 8" key="1">
    <citation type="submission" date="2012-03" db="EMBL/GenBank/DDBJ databases">
        <title>Whole Genome Assembly of Papio anubis.</title>
        <authorList>
            <person name="Liu Y.L."/>
            <person name="Abraham K.A."/>
            <person name="Akbar H.A."/>
            <person name="Ali S.A."/>
            <person name="Anosike U.A."/>
            <person name="Aqrawi P.A."/>
            <person name="Arias F.A."/>
            <person name="Attaway T.A."/>
            <person name="Awwad R.A."/>
            <person name="Babu C.B."/>
            <person name="Bandaranaike D.B."/>
            <person name="Battles P.B."/>
            <person name="Bell A.B."/>
            <person name="Beltran B.B."/>
            <person name="Berhane-Mersha D.B."/>
            <person name="Bess C.B."/>
            <person name="Bickham C.B."/>
            <person name="Bolden T.B."/>
            <person name="Carter K.C."/>
            <person name="Chau D.C."/>
            <person name="Chavez A.C."/>
            <person name="Clerc-Blankenburg K.C."/>
            <person name="Coyle M.C."/>
            <person name="Dao M.D."/>
            <person name="Davila M.L.D."/>
            <person name="Davy-Carroll L.D."/>
            <person name="Denson S.D."/>
            <person name="Dinh H.D."/>
            <person name="Fernandez S.F."/>
            <person name="Fernando P.F."/>
            <person name="Forbes L.F."/>
            <person name="Francis C.F."/>
            <person name="Francisco L.F."/>
            <person name="Fu Q.F."/>
            <person name="Garcia-Iii R.G."/>
            <person name="Garrett T.G."/>
            <person name="Gross S.G."/>
            <person name="Gubbala S.G."/>
            <person name="Hirani K.H."/>
            <person name="Hogues M.H."/>
            <person name="Hollins B.H."/>
            <person name="Jackson L.J."/>
            <person name="Javaid M.J."/>
            <person name="Jhangiani S.J."/>
            <person name="Johnson A.J."/>
            <person name="Johnson B.J."/>
            <person name="Jones J.J."/>
            <person name="Joshi V.J."/>
            <person name="Kalu J.K."/>
            <person name="Khan N.K."/>
            <person name="Korchina V.K."/>
            <person name="Kovar C.K."/>
            <person name="Lago L.L."/>
            <person name="Lara F.L."/>
            <person name="Le T.-K.L."/>
            <person name="Lee S.L."/>
            <person name="Legall-Iii F.L."/>
            <person name="Lemon S.L."/>
            <person name="Liu J.L."/>
            <person name="Liu Y.-S.L."/>
            <person name="Liyanage D.L."/>
            <person name="Lopez J.L."/>
            <person name="Lorensuhewa L.L."/>
            <person name="Mata R.M."/>
            <person name="Mathew T.M."/>
            <person name="Mercado C.M."/>
            <person name="Mercado I.M."/>
            <person name="Morales K.M."/>
            <person name="Morgan M.M."/>
            <person name="Munidasa M.M."/>
            <person name="Ngo D.N."/>
            <person name="Nguyen L.N."/>
            <person name="Nguyen T.N."/>
            <person name="Nguyen N.N."/>
            <person name="Obregon M.O."/>
            <person name="Okwuonu G.O."/>
            <person name="Ongeri F.O."/>
            <person name="Onwere C.O."/>
            <person name="Osifeso I.O."/>
            <person name="Parra A.P."/>
            <person name="Patil S.P."/>
            <person name="Perez A.P."/>
            <person name="Perez Y.P."/>
            <person name="Pham C.P."/>
            <person name="Pu L.-L.P."/>
            <person name="Puazo M.P."/>
            <person name="Quiroz J.Q."/>
            <person name="Rouhana J.R."/>
            <person name="Ruiz M.R."/>
            <person name="Ruiz S.-J.R."/>
            <person name="Saada N.S."/>
            <person name="Santibanez J.S."/>
            <person name="Scheel M.S."/>
            <person name="Schneider B.S."/>
            <person name="Simmons D.S."/>
            <person name="Sisson I.S."/>
            <person name="Tang L.-Y.T."/>
            <person name="Thornton R.T."/>
            <person name="Tisius J.T."/>
            <person name="Toledanes G.T."/>
            <person name="Trejos Z.T."/>
            <person name="Usmani K.U."/>
            <person name="Varghese R.V."/>
            <person name="Vattathil S.V."/>
            <person name="Vee V.V."/>
            <person name="Walker D.W."/>
            <person name="Weissenberger G.W."/>
            <person name="White C.W."/>
            <person name="Williams A.W."/>
            <person name="Woodworth J.W."/>
            <person name="Wright R.W."/>
            <person name="Zhu Y.Z."/>
            <person name="Han Y.H."/>
            <person name="Newsham I.N."/>
            <person name="Nazareth L.N."/>
            <person name="Worley K.W."/>
            <person name="Muzny D.M."/>
            <person name="Rogers J.R."/>
            <person name="Gibbs R.G."/>
        </authorList>
    </citation>
    <scope>NUCLEOTIDE SEQUENCE [LARGE SCALE GENOMIC DNA]</scope>
</reference>
<keyword evidence="3 6" id="KW-0812">Transmembrane</keyword>
<evidence type="ECO:0000256" key="5">
    <source>
        <dbReference type="ARBA" id="ARBA00023136"/>
    </source>
</evidence>
<dbReference type="Proteomes" id="UP000028761">
    <property type="component" value="Chromosome 12"/>
</dbReference>
<feature type="transmembrane region" description="Helical" evidence="6">
    <location>
        <begin position="164"/>
        <end position="183"/>
    </location>
</feature>
<keyword evidence="8" id="KW-1185">Reference proteome</keyword>
<keyword evidence="5 6" id="KW-0472">Membrane</keyword>
<keyword evidence="4 6" id="KW-1133">Transmembrane helix</keyword>
<dbReference type="PANTHER" id="PTHR23320">
    <property type="entry name" value="MEMBRANE-SPANNING 4-DOMAINS SUBFAMILY A MS4A -RELATED"/>
    <property type="match status" value="1"/>
</dbReference>
<organism evidence="7 8">
    <name type="scientific">Papio anubis</name>
    <name type="common">Olive baboon</name>
    <dbReference type="NCBI Taxonomy" id="9555"/>
    <lineage>
        <taxon>Eukaryota</taxon>
        <taxon>Metazoa</taxon>
        <taxon>Chordata</taxon>
        <taxon>Craniata</taxon>
        <taxon>Vertebrata</taxon>
        <taxon>Euteleostomi</taxon>
        <taxon>Mammalia</taxon>
        <taxon>Eutheria</taxon>
        <taxon>Euarchontoglires</taxon>
        <taxon>Primates</taxon>
        <taxon>Haplorrhini</taxon>
        <taxon>Catarrhini</taxon>
        <taxon>Cercopithecidae</taxon>
        <taxon>Cercopithecinae</taxon>
        <taxon>Papio</taxon>
    </lineage>
</organism>
<feature type="transmembrane region" description="Helical" evidence="6">
    <location>
        <begin position="87"/>
        <end position="113"/>
    </location>
</feature>
<reference evidence="7" key="2">
    <citation type="submission" date="2025-08" db="UniProtKB">
        <authorList>
            <consortium name="Ensembl"/>
        </authorList>
    </citation>
    <scope>IDENTIFICATION</scope>
</reference>
<dbReference type="Bgee" id="ENSPANG00000012676">
    <property type="expression patterns" value="Expressed in bone marrow and 48 other cell types or tissues"/>
</dbReference>
<protein>
    <submittedName>
        <fullName evidence="7">Membrane spanning 4-domains A4A</fullName>
    </submittedName>
</protein>
<evidence type="ECO:0000256" key="4">
    <source>
        <dbReference type="ARBA" id="ARBA00022989"/>
    </source>
</evidence>
<dbReference type="InterPro" id="IPR007237">
    <property type="entry name" value="CD20-like"/>
</dbReference>
<name>A0A2I3NFF9_PAPAN</name>
<dbReference type="PANTHER" id="PTHR23320:SF128">
    <property type="entry name" value="MEMBRANE-SPANNING 4-DOMAINS SUBFAMILY A MEMBER 4A"/>
    <property type="match status" value="1"/>
</dbReference>
<dbReference type="ExpressionAtlas" id="A0A2I3NFF9">
    <property type="expression patterns" value="baseline"/>
</dbReference>
<feature type="transmembrane region" description="Helical" evidence="6">
    <location>
        <begin position="203"/>
        <end position="227"/>
    </location>
</feature>
<dbReference type="STRING" id="9555.ENSPANP00000046585"/>
<dbReference type="GeneTree" id="ENSGT00940000155376"/>